<dbReference type="InParanoid" id="A0A804L0Y3"/>
<reference evidence="3" key="2">
    <citation type="submission" date="2021-05" db="UniProtKB">
        <authorList>
            <consortium name="EnsemblPlants"/>
        </authorList>
    </citation>
    <scope>IDENTIFICATION</scope>
    <source>
        <strain evidence="3">subsp. malaccensis</strain>
    </source>
</reference>
<dbReference type="Gramene" id="Ma10_t27440.1">
    <property type="protein sequence ID" value="Ma10_p27440.1"/>
    <property type="gene ID" value="Ma10_g27440"/>
</dbReference>
<organism evidence="3 4">
    <name type="scientific">Musa acuminata subsp. malaccensis</name>
    <name type="common">Wild banana</name>
    <name type="synonym">Musa malaccensis</name>
    <dbReference type="NCBI Taxonomy" id="214687"/>
    <lineage>
        <taxon>Eukaryota</taxon>
        <taxon>Viridiplantae</taxon>
        <taxon>Streptophyta</taxon>
        <taxon>Embryophyta</taxon>
        <taxon>Tracheophyta</taxon>
        <taxon>Spermatophyta</taxon>
        <taxon>Magnoliopsida</taxon>
        <taxon>Liliopsida</taxon>
        <taxon>Zingiberales</taxon>
        <taxon>Musaceae</taxon>
        <taxon>Musa</taxon>
    </lineage>
</organism>
<name>A0A804L0Y3_MUSAM</name>
<evidence type="ECO:0000256" key="1">
    <source>
        <dbReference type="SAM" id="SignalP"/>
    </source>
</evidence>
<dbReference type="AlphaFoldDB" id="A0A804L0Y3"/>
<accession>A0A804L0Y3</accession>
<evidence type="ECO:0000313" key="3">
    <source>
        <dbReference type="EnsemblPlants" id="Ma10_p27440.1"/>
    </source>
</evidence>
<proteinExistence type="predicted"/>
<dbReference type="Proteomes" id="UP000012960">
    <property type="component" value="Unplaced"/>
</dbReference>
<keyword evidence="4" id="KW-1185">Reference proteome</keyword>
<gene>
    <name evidence="2" type="ORF">GSMUA_329870.1</name>
</gene>
<evidence type="ECO:0000313" key="4">
    <source>
        <dbReference type="Proteomes" id="UP000012960"/>
    </source>
</evidence>
<feature type="signal peptide" evidence="1">
    <location>
        <begin position="1"/>
        <end position="19"/>
    </location>
</feature>
<dbReference type="EMBL" id="HG996476">
    <property type="protein sequence ID" value="CAG1854761.1"/>
    <property type="molecule type" value="Genomic_DNA"/>
</dbReference>
<sequence>MFEICVYICLSLLRVKILSFGRLSPCSIETGNTVFSSHMPTRLSRVMSVGGLVTSATRSQNRVPCLGRDKRADSMTYYFGHIMSSHVGVVFWLNVKYFLPPSRERER</sequence>
<protein>
    <submittedName>
        <fullName evidence="2">(wild Malaysian banana) hypothetical protein</fullName>
    </submittedName>
</protein>
<feature type="chain" id="PRO_5036220212" evidence="1">
    <location>
        <begin position="20"/>
        <end position="107"/>
    </location>
</feature>
<evidence type="ECO:0000313" key="2">
    <source>
        <dbReference type="EMBL" id="CAG1854761.1"/>
    </source>
</evidence>
<dbReference type="EnsemblPlants" id="Ma10_t27440.1">
    <property type="protein sequence ID" value="Ma10_p27440.1"/>
    <property type="gene ID" value="Ma10_g27440"/>
</dbReference>
<reference evidence="2" key="1">
    <citation type="submission" date="2021-03" db="EMBL/GenBank/DDBJ databases">
        <authorList>
            <consortium name="Genoscope - CEA"/>
            <person name="William W."/>
        </authorList>
    </citation>
    <scope>NUCLEOTIDE SEQUENCE</scope>
    <source>
        <strain evidence="2">Doubled-haploid Pahang</strain>
    </source>
</reference>
<keyword evidence="1" id="KW-0732">Signal</keyword>